<comment type="similarity">
    <text evidence="1">Belongs to the peptidase M32 family.</text>
</comment>
<organism evidence="4 5">
    <name type="scientific">Candidatus Roizmanbacteria bacterium GW2011_GWB1_40_7</name>
    <dbReference type="NCBI Taxonomy" id="1618482"/>
    <lineage>
        <taxon>Bacteria</taxon>
        <taxon>Candidatus Roizmaniibacteriota</taxon>
    </lineage>
</organism>
<dbReference type="InterPro" id="IPR001333">
    <property type="entry name" value="Peptidase_M32_Taq"/>
</dbReference>
<accession>A0A0G0T2H4</accession>
<dbReference type="EMBL" id="LBZM01000032">
    <property type="protein sequence ID" value="KKR71243.1"/>
    <property type="molecule type" value="Genomic_DNA"/>
</dbReference>
<feature type="binding site" evidence="2">
    <location>
        <position position="299"/>
    </location>
    <ligand>
        <name>Zn(2+)</name>
        <dbReference type="ChEBI" id="CHEBI:29105"/>
        <note>catalytic</note>
    </ligand>
</feature>
<dbReference type="PATRIC" id="fig|1618482.3.peg.1016"/>
<keyword evidence="1" id="KW-0645">Protease</keyword>
<feature type="active site" description="Proton donor/acceptor" evidence="3">
    <location>
        <position position="270"/>
    </location>
</feature>
<keyword evidence="1" id="KW-0378">Hydrolase</keyword>
<dbReference type="GO" id="GO:0006508">
    <property type="term" value="P:proteolysis"/>
    <property type="evidence" value="ECO:0007669"/>
    <property type="project" value="UniProtKB-UniRule"/>
</dbReference>
<comment type="function">
    <text evidence="1">Broad specificity carboxypetidase that releases amino acids sequentially from the C-terminus, including neutral, aromatic, polar and basic residues.</text>
</comment>
<dbReference type="Pfam" id="PF02074">
    <property type="entry name" value="Peptidase_M32"/>
    <property type="match status" value="1"/>
</dbReference>
<comment type="catalytic activity">
    <reaction evidence="1">
        <text>Release of a C-terminal amino acid with broad specificity, except for -Pro.</text>
        <dbReference type="EC" id="3.4.17.19"/>
    </reaction>
</comment>
<keyword evidence="1 2" id="KW-0479">Metal-binding</keyword>
<protein>
    <recommendedName>
        <fullName evidence="1">Metal-dependent carboxypeptidase</fullName>
        <ecNumber evidence="1">3.4.17.19</ecNumber>
    </recommendedName>
</protein>
<dbReference type="PIRSF" id="PIRSF006615">
    <property type="entry name" value="Zn_crbxpep_Taq"/>
    <property type="match status" value="1"/>
</dbReference>
<keyword evidence="2" id="KW-0862">Zinc</keyword>
<reference evidence="4 5" key="1">
    <citation type="journal article" date="2015" name="Nature">
        <title>rRNA introns, odd ribosomes, and small enigmatic genomes across a large radiation of phyla.</title>
        <authorList>
            <person name="Brown C.T."/>
            <person name="Hug L.A."/>
            <person name="Thomas B.C."/>
            <person name="Sharon I."/>
            <person name="Castelle C.J."/>
            <person name="Singh A."/>
            <person name="Wilkins M.J."/>
            <person name="Williams K.H."/>
            <person name="Banfield J.F."/>
        </authorList>
    </citation>
    <scope>NUCLEOTIDE SEQUENCE [LARGE SCALE GENOMIC DNA]</scope>
</reference>
<feature type="binding site" evidence="2">
    <location>
        <position position="269"/>
    </location>
    <ligand>
        <name>Zn(2+)</name>
        <dbReference type="ChEBI" id="CHEBI:29105"/>
        <note>catalytic</note>
    </ligand>
</feature>
<proteinExistence type="inferred from homology"/>
<dbReference type="PRINTS" id="PR00998">
    <property type="entry name" value="CRBOXYPTASET"/>
</dbReference>
<dbReference type="SUPFAM" id="SSF55486">
    <property type="entry name" value="Metalloproteases ('zincins'), catalytic domain"/>
    <property type="match status" value="1"/>
</dbReference>
<feature type="binding site" evidence="2">
    <location>
        <position position="273"/>
    </location>
    <ligand>
        <name>Zn(2+)</name>
        <dbReference type="ChEBI" id="CHEBI:29105"/>
        <note>catalytic</note>
    </ligand>
</feature>
<dbReference type="PROSITE" id="PS52034">
    <property type="entry name" value="PEPTIDASE_M32"/>
    <property type="match status" value="1"/>
</dbReference>
<evidence type="ECO:0000256" key="3">
    <source>
        <dbReference type="PIRSR" id="PIRSR006615-2"/>
    </source>
</evidence>
<dbReference type="PANTHER" id="PTHR34217">
    <property type="entry name" value="METAL-DEPENDENT CARBOXYPEPTIDASE"/>
    <property type="match status" value="1"/>
</dbReference>
<comment type="cofactor">
    <cofactor evidence="2">
        <name>Zn(2+)</name>
        <dbReference type="ChEBI" id="CHEBI:29105"/>
    </cofactor>
    <text evidence="2">Binds 1 zinc ion per subunit.</text>
</comment>
<gene>
    <name evidence="4" type="ORF">UU14_C0032G0006</name>
</gene>
<dbReference type="Proteomes" id="UP000034664">
    <property type="component" value="Unassembled WGS sequence"/>
</dbReference>
<dbReference type="CDD" id="cd06460">
    <property type="entry name" value="M32_Taq"/>
    <property type="match status" value="1"/>
</dbReference>
<dbReference type="Gene3D" id="1.10.1370.30">
    <property type="match status" value="1"/>
</dbReference>
<dbReference type="EC" id="3.4.17.19" evidence="1"/>
<dbReference type="GO" id="GO:0046872">
    <property type="term" value="F:metal ion binding"/>
    <property type="evidence" value="ECO:0007669"/>
    <property type="project" value="UniProtKB-KW"/>
</dbReference>
<keyword evidence="1" id="KW-0482">Metalloprotease</keyword>
<dbReference type="AlphaFoldDB" id="A0A0G0T2H4"/>
<evidence type="ECO:0000313" key="4">
    <source>
        <dbReference type="EMBL" id="KKR71243.1"/>
    </source>
</evidence>
<comment type="caution">
    <text evidence="4">The sequence shown here is derived from an EMBL/GenBank/DDBJ whole genome shotgun (WGS) entry which is preliminary data.</text>
</comment>
<evidence type="ECO:0000313" key="5">
    <source>
        <dbReference type="Proteomes" id="UP000034664"/>
    </source>
</evidence>
<dbReference type="GO" id="GO:0004181">
    <property type="term" value="F:metallocarboxypeptidase activity"/>
    <property type="evidence" value="ECO:0007669"/>
    <property type="project" value="UniProtKB-UniRule"/>
</dbReference>
<dbReference type="PANTHER" id="PTHR34217:SF1">
    <property type="entry name" value="CARBOXYPEPTIDASE 1"/>
    <property type="match status" value="1"/>
</dbReference>
<sequence length="503" mass="59245">MHYSNTYTRKLVEQYREISLLNKTKALLDWDLNVNLPSKASEARAAQMAQLTALTTDRWLDTKFRLLLEKVNEQKDKLNDHEKAMMRNLNWSAKYYYHVPKELIVEFSKTTSEAFMAWQQAKKDNNFKLFLPHLSKVIKLNQLVAQHLGFTDNPYDALLDQFEQGLTTRQCKTMFDHVRRELKKLLTYIQKSKYYRESLDLVGEKHHYSLKRQRQLSQFALKKMGYDLDAGHFSESPHPFTMNIHRLDVRITTWYDRHDPRPSLMATIHEAGHALYEQGISEEYDVTPLDSGVSLGIHESQSRFWENQVGRNPVFLYFLTPVLQAFFPEQLADVHEEEITRLFNLVQPSLTRVEADEVTYNLHVALRFELEEALINNKIKPNDLSEIWKVKMKEYIGVVPTTDREGVLQDVHWSYGVFGYFPTYTLGNLYAAQFTRTMKKELPLDELLRRGDLGTVLSWLRENIYQYGSLYWPDELVQRVTGEKLNASYLIDYLNHKYRAIYT</sequence>
<name>A0A0G0T2H4_9BACT</name>
<evidence type="ECO:0000256" key="1">
    <source>
        <dbReference type="PIRNR" id="PIRNR006615"/>
    </source>
</evidence>
<keyword evidence="1 4" id="KW-0121">Carboxypeptidase</keyword>
<evidence type="ECO:0000256" key="2">
    <source>
        <dbReference type="PIRSR" id="PIRSR006615-1"/>
    </source>
</evidence>